<accession>A0A974I226</accession>
<dbReference type="EMBL" id="CM004466">
    <property type="protein sequence ID" value="OCT99032.1"/>
    <property type="molecule type" value="Genomic_DNA"/>
</dbReference>
<dbReference type="Proteomes" id="UP000694892">
    <property type="component" value="Chromosome 1L"/>
</dbReference>
<dbReference type="AlphaFoldDB" id="A0A974I226"/>
<proteinExistence type="predicted"/>
<name>A0A974I226_XENLA</name>
<sequence>MSSNARALCLQRVIKVQLPTEHTIKHQEMILRPWLISVARALAHVLFAAVQSHGGFAFCAECDFTAVKPSLLIMSDEWICNHISNDKLYYISLLASVVIVCSMLDWAGGGPGENLMGPGPDWQSVVSGKCQRGCYKKTQRSQSCLHYIIWGSAQLAKRSPAPMLPDLVPRACKYDINCLTVQWVVYSGNPIGCIVQTVQEWDIKSCCHLTIHISSHWATDKKVLLGLHLPTPTGTINAHPPDIRPLQNPHSCQQHLHAPPQTCHSQLNGWTILPLGQLDLPVTPGLGLKVTWLVGRQLDISLQHSLQGVFLARYMYHPKSDLFGCQNRCLQGMMGVVVHAQTRLHPVVPHNMCL</sequence>
<organism evidence="1 2">
    <name type="scientific">Xenopus laevis</name>
    <name type="common">African clawed frog</name>
    <dbReference type="NCBI Taxonomy" id="8355"/>
    <lineage>
        <taxon>Eukaryota</taxon>
        <taxon>Metazoa</taxon>
        <taxon>Chordata</taxon>
        <taxon>Craniata</taxon>
        <taxon>Vertebrata</taxon>
        <taxon>Euteleostomi</taxon>
        <taxon>Amphibia</taxon>
        <taxon>Batrachia</taxon>
        <taxon>Anura</taxon>
        <taxon>Pipoidea</taxon>
        <taxon>Pipidae</taxon>
        <taxon>Xenopodinae</taxon>
        <taxon>Xenopus</taxon>
        <taxon>Xenopus</taxon>
    </lineage>
</organism>
<evidence type="ECO:0000313" key="2">
    <source>
        <dbReference type="Proteomes" id="UP000694892"/>
    </source>
</evidence>
<gene>
    <name evidence="1" type="ORF">XELAEV_18004832mg</name>
</gene>
<reference evidence="2" key="1">
    <citation type="journal article" date="2016" name="Nature">
        <title>Genome evolution in the allotetraploid frog Xenopus laevis.</title>
        <authorList>
            <person name="Session A.M."/>
            <person name="Uno Y."/>
            <person name="Kwon T."/>
            <person name="Chapman J.A."/>
            <person name="Toyoda A."/>
            <person name="Takahashi S."/>
            <person name="Fukui A."/>
            <person name="Hikosaka A."/>
            <person name="Suzuki A."/>
            <person name="Kondo M."/>
            <person name="van Heeringen S.J."/>
            <person name="Quigley I."/>
            <person name="Heinz S."/>
            <person name="Ogino H."/>
            <person name="Ochi H."/>
            <person name="Hellsten U."/>
            <person name="Lyons J.B."/>
            <person name="Simakov O."/>
            <person name="Putnam N."/>
            <person name="Stites J."/>
            <person name="Kuroki Y."/>
            <person name="Tanaka T."/>
            <person name="Michiue T."/>
            <person name="Watanabe M."/>
            <person name="Bogdanovic O."/>
            <person name="Lister R."/>
            <person name="Georgiou G."/>
            <person name="Paranjpe S.S."/>
            <person name="van Kruijsbergen I."/>
            <person name="Shu S."/>
            <person name="Carlson J."/>
            <person name="Kinoshita T."/>
            <person name="Ohta Y."/>
            <person name="Mawaribuchi S."/>
            <person name="Jenkins J."/>
            <person name="Grimwood J."/>
            <person name="Schmutz J."/>
            <person name="Mitros T."/>
            <person name="Mozaffari S.V."/>
            <person name="Suzuki Y."/>
            <person name="Haramoto Y."/>
            <person name="Yamamoto T.S."/>
            <person name="Takagi C."/>
            <person name="Heald R."/>
            <person name="Miller K."/>
            <person name="Haudenschild C."/>
            <person name="Kitzman J."/>
            <person name="Nakayama T."/>
            <person name="Izutsu Y."/>
            <person name="Robert J."/>
            <person name="Fortriede J."/>
            <person name="Burns K."/>
            <person name="Lotay V."/>
            <person name="Karimi K."/>
            <person name="Yasuoka Y."/>
            <person name="Dichmann D.S."/>
            <person name="Flajnik M.F."/>
            <person name="Houston D.W."/>
            <person name="Shendure J."/>
            <person name="DuPasquier L."/>
            <person name="Vize P.D."/>
            <person name="Zorn A.M."/>
            <person name="Ito M."/>
            <person name="Marcotte E.M."/>
            <person name="Wallingford J.B."/>
            <person name="Ito Y."/>
            <person name="Asashima M."/>
            <person name="Ueno N."/>
            <person name="Matsuda Y."/>
            <person name="Veenstra G.J."/>
            <person name="Fujiyama A."/>
            <person name="Harland R.M."/>
            <person name="Taira M."/>
            <person name="Rokhsar D.S."/>
        </authorList>
    </citation>
    <scope>NUCLEOTIDE SEQUENCE [LARGE SCALE GENOMIC DNA]</scope>
    <source>
        <strain evidence="2">J</strain>
    </source>
</reference>
<protein>
    <submittedName>
        <fullName evidence="1">Uncharacterized protein</fullName>
    </submittedName>
</protein>
<evidence type="ECO:0000313" key="1">
    <source>
        <dbReference type="EMBL" id="OCT99032.1"/>
    </source>
</evidence>